<dbReference type="EMBL" id="VIGX01000216">
    <property type="protein sequence ID" value="TWS21673.1"/>
    <property type="molecule type" value="Genomic_DNA"/>
</dbReference>
<dbReference type="Proteomes" id="UP000319375">
    <property type="component" value="Unassembled WGS sequence"/>
</dbReference>
<name>A0A5C5RGX7_9ACTN</name>
<dbReference type="OrthoDB" id="4793695at2"/>
<evidence type="ECO:0000313" key="1">
    <source>
        <dbReference type="EMBL" id="TWS21673.1"/>
    </source>
</evidence>
<feature type="non-terminal residue" evidence="1">
    <location>
        <position position="72"/>
    </location>
</feature>
<dbReference type="AlphaFoldDB" id="A0A5C5RGX7"/>
<gene>
    <name evidence="1" type="ORF">FK530_25115</name>
</gene>
<organism evidence="1 2">
    <name type="scientific">Tsukamurella conjunctivitidis</name>
    <dbReference type="NCBI Taxonomy" id="2592068"/>
    <lineage>
        <taxon>Bacteria</taxon>
        <taxon>Bacillati</taxon>
        <taxon>Actinomycetota</taxon>
        <taxon>Actinomycetes</taxon>
        <taxon>Mycobacteriales</taxon>
        <taxon>Tsukamurellaceae</taxon>
        <taxon>Tsukamurella</taxon>
    </lineage>
</organism>
<proteinExistence type="predicted"/>
<keyword evidence="2" id="KW-1185">Reference proteome</keyword>
<dbReference type="RefSeq" id="WP_146489500.1">
    <property type="nucleotide sequence ID" value="NZ_VIGX01000216.1"/>
</dbReference>
<reference evidence="1 2" key="1">
    <citation type="submission" date="2019-06" db="EMBL/GenBank/DDBJ databases">
        <title>Tsukamurella conjunctivitidis sp. nov., Tsukamurella assacharolytica sp. nov. and Tsukamurella sputae sp. nov. isolated from patients with conjunctivitis, bacteraemia (lymphoma) and respiratory infection (sputum) in Hong Kong.</title>
        <authorList>
            <person name="Teng J.L.L."/>
            <person name="Lee H.H."/>
            <person name="Fong J.Y.H."/>
            <person name="Fok K.M.N."/>
            <person name="Lau S.K.P."/>
            <person name="Woo P.C.Y."/>
        </authorList>
    </citation>
    <scope>NUCLEOTIDE SEQUENCE [LARGE SCALE GENOMIC DNA]</scope>
    <source>
        <strain evidence="1 2">HKU72</strain>
    </source>
</reference>
<protein>
    <submittedName>
        <fullName evidence="1">Uncharacterized protein</fullName>
    </submittedName>
</protein>
<evidence type="ECO:0000313" key="2">
    <source>
        <dbReference type="Proteomes" id="UP000319375"/>
    </source>
</evidence>
<accession>A0A5C5RGX7</accession>
<comment type="caution">
    <text evidence="1">The sequence shown here is derived from an EMBL/GenBank/DDBJ whole genome shotgun (WGS) entry which is preliminary data.</text>
</comment>
<sequence length="72" mass="7793">MRRGWVVVWVVMLCLQAVVLYTPDVGGGTGVLAPLWEVTRRWPGSTAPGEYGFDWIIHATSFASVTAAGLLC</sequence>